<feature type="transmembrane region" description="Helical" evidence="2">
    <location>
        <begin position="666"/>
        <end position="699"/>
    </location>
</feature>
<accession>A0ABN0VAZ7</accession>
<proteinExistence type="predicted"/>
<protein>
    <recommendedName>
        <fullName evidence="3">Band 7 domain-containing protein</fullName>
    </recommendedName>
</protein>
<dbReference type="PANTHER" id="PTHR43446">
    <property type="entry name" value="MEMBRANE PROTEIN-RELATED"/>
    <property type="match status" value="1"/>
</dbReference>
<keyword evidence="2" id="KW-0472">Membrane</keyword>
<dbReference type="EMBL" id="BAAABV010000014">
    <property type="protein sequence ID" value="GAA0284195.1"/>
    <property type="molecule type" value="Genomic_DNA"/>
</dbReference>
<feature type="compositionally biased region" description="Low complexity" evidence="1">
    <location>
        <begin position="499"/>
        <end position="528"/>
    </location>
</feature>
<dbReference type="InterPro" id="IPR001107">
    <property type="entry name" value="Band_7"/>
</dbReference>
<name>A0ABN0VAZ7_9ACTN</name>
<keyword evidence="5" id="KW-1185">Reference proteome</keyword>
<sequence>MHPNRTTSTTGTFHPFPPSAAHRPEPVAAASAWAPDPTRVVRVGDAAGPATAPRPTGATRAEVPPGSGPEHPAGADPTARTRPMEPPAGTRPAPAPEAHTAAPPQDLTPPARTTPRLPQAPTPARTAAPLPGSTSAATAAPAAEAPAPGRAAVPGPGVPAPAHAEVPLPGPAPAASTAPAPEASAPGRAARPDPGVTAPARVAAPVPGVAAPAGSAASVPEVPGGARAAVPDPGVTAPARAVAPAPEASAPARTAAPVPEATVAARAVVPASETSAFAHVVAPAPELTARASAAVPDLAVAAHARVAAPEPEAMAPARVAAPVPEVVAPARAAVPVPDVPPTAARAAGPVPEATVAAHAAAPAPEAAPAPVAVPAPEMTGPGRKAVTAPAPAVAHLPGDTLSLRGVVAPEPSAGPARSSVPEPEQPAAPAPRTEPRPLAARTRAQQHAEPSHPAVPAPQHHAAGAEPPHPASRPPADAGFRTADSRAESQPPAARDESQPTAPRPNAQPAAAPADAQPPAALAASRPTAPRPDAQPPAASADPQADGAERSGSPAVAAVRGDVPAARGGSGVPGPGVAEIVAQAVARGIDGREGTRAEAGRLARRGPVRGAAVTEVPVHLPFAARPQAPAEPPRRPAERTAAPAARRVPRGDERLREHRGPVLPGWIAVVVGLLALTGCAAVLWRAGVVPAALVAAFGMPPRPYQGLRVTHWPPLAFLGIVTLLSLGGLGRAKAGHAWVLTLFGRYRGTVRRTGLTWISPLLLRRRVDVRLRHWRSEPMPAVDSGGLALQVVVQVVWQVRDTARATLAVEDHIDYLAEQVESATARVLSRLPADAFHDDAPTLRDAEAVGEALTRTLAAETEAVGIEVFSAQPTRIEYAPEVAEAMRRRRIAAIDAKHRDTVLTAVVDAVDDTVHRLTSRGIVDLDDYERKALVKDLTVAFYTGRSDQ</sequence>
<feature type="compositionally biased region" description="Low complexity" evidence="1">
    <location>
        <begin position="96"/>
        <end position="186"/>
    </location>
</feature>
<evidence type="ECO:0000259" key="3">
    <source>
        <dbReference type="SMART" id="SM00244"/>
    </source>
</evidence>
<dbReference type="Gene3D" id="3.30.479.30">
    <property type="entry name" value="Band 7 domain"/>
    <property type="match status" value="1"/>
</dbReference>
<dbReference type="Pfam" id="PF01145">
    <property type="entry name" value="Band_7"/>
    <property type="match status" value="1"/>
</dbReference>
<keyword evidence="2" id="KW-1133">Transmembrane helix</keyword>
<evidence type="ECO:0000313" key="5">
    <source>
        <dbReference type="Proteomes" id="UP001501867"/>
    </source>
</evidence>
<feature type="region of interest" description="Disordered" evidence="1">
    <location>
        <begin position="625"/>
        <end position="652"/>
    </location>
</feature>
<evidence type="ECO:0000256" key="2">
    <source>
        <dbReference type="SAM" id="Phobius"/>
    </source>
</evidence>
<dbReference type="SUPFAM" id="SSF117892">
    <property type="entry name" value="Band 7/SPFH domain"/>
    <property type="match status" value="1"/>
</dbReference>
<feature type="compositionally biased region" description="Low complexity" evidence="1">
    <location>
        <begin position="194"/>
        <end position="223"/>
    </location>
</feature>
<dbReference type="Proteomes" id="UP001501867">
    <property type="component" value="Unassembled WGS sequence"/>
</dbReference>
<feature type="region of interest" description="Disordered" evidence="1">
    <location>
        <begin position="1"/>
        <end position="257"/>
    </location>
</feature>
<comment type="caution">
    <text evidence="4">The sequence shown here is derived from an EMBL/GenBank/DDBJ whole genome shotgun (WGS) entry which is preliminary data.</text>
</comment>
<organism evidence="4 5">
    <name type="scientific">Streptomyces polychromogenes</name>
    <dbReference type="NCBI Taxonomy" id="67342"/>
    <lineage>
        <taxon>Bacteria</taxon>
        <taxon>Bacillati</taxon>
        <taxon>Actinomycetota</taxon>
        <taxon>Actinomycetes</taxon>
        <taxon>Kitasatosporales</taxon>
        <taxon>Streptomycetaceae</taxon>
        <taxon>Streptomyces</taxon>
    </lineage>
</organism>
<keyword evidence="2" id="KW-0812">Transmembrane</keyword>
<feature type="domain" description="Band 7" evidence="3">
    <location>
        <begin position="727"/>
        <end position="890"/>
    </location>
</feature>
<feature type="region of interest" description="Disordered" evidence="1">
    <location>
        <begin position="401"/>
        <end position="575"/>
    </location>
</feature>
<gene>
    <name evidence="4" type="ORF">GCM10010302_22860</name>
</gene>
<feature type="compositionally biased region" description="Low complexity" evidence="1">
    <location>
        <begin position="46"/>
        <end position="61"/>
    </location>
</feature>
<evidence type="ECO:0000256" key="1">
    <source>
        <dbReference type="SAM" id="MobiDB-lite"/>
    </source>
</evidence>
<feature type="transmembrane region" description="Helical" evidence="2">
    <location>
        <begin position="711"/>
        <end position="729"/>
    </location>
</feature>
<feature type="compositionally biased region" description="Polar residues" evidence="1">
    <location>
        <begin position="1"/>
        <end position="12"/>
    </location>
</feature>
<feature type="compositionally biased region" description="Low complexity" evidence="1">
    <location>
        <begin position="452"/>
        <end position="466"/>
    </location>
</feature>
<feature type="compositionally biased region" description="Low complexity" evidence="1">
    <location>
        <begin position="236"/>
        <end position="257"/>
    </location>
</feature>
<dbReference type="SMART" id="SM00244">
    <property type="entry name" value="PHB"/>
    <property type="match status" value="1"/>
</dbReference>
<evidence type="ECO:0000313" key="4">
    <source>
        <dbReference type="EMBL" id="GAA0284195.1"/>
    </source>
</evidence>
<reference evidence="4 5" key="1">
    <citation type="journal article" date="2019" name="Int. J. Syst. Evol. Microbiol.">
        <title>The Global Catalogue of Microorganisms (GCM) 10K type strain sequencing project: providing services to taxonomists for standard genome sequencing and annotation.</title>
        <authorList>
            <consortium name="The Broad Institute Genomics Platform"/>
            <consortium name="The Broad Institute Genome Sequencing Center for Infectious Disease"/>
            <person name="Wu L."/>
            <person name="Ma J."/>
        </authorList>
    </citation>
    <scope>NUCLEOTIDE SEQUENCE [LARGE SCALE GENOMIC DNA]</scope>
    <source>
        <strain evidence="4 5">JCM 4505</strain>
    </source>
</reference>
<feature type="compositionally biased region" description="Low complexity" evidence="1">
    <location>
        <begin position="430"/>
        <end position="443"/>
    </location>
</feature>
<feature type="compositionally biased region" description="Low complexity" evidence="1">
    <location>
        <begin position="536"/>
        <end position="545"/>
    </location>
</feature>
<dbReference type="InterPro" id="IPR036013">
    <property type="entry name" value="Band_7/SPFH_dom_sf"/>
</dbReference>
<dbReference type="PANTHER" id="PTHR43446:SF1">
    <property type="entry name" value="BAND 7 DOMAIN-CONTAINING PROTEIN"/>
    <property type="match status" value="1"/>
</dbReference>